<name>A0A286GGA0_9ACTN</name>
<accession>A0A286GGA0</accession>
<dbReference type="SUPFAM" id="SSF51735">
    <property type="entry name" value="NAD(P)-binding Rossmann-fold domains"/>
    <property type="match status" value="1"/>
</dbReference>
<dbReference type="PANTHER" id="PTHR43669">
    <property type="entry name" value="5-KETO-D-GLUCONATE 5-REDUCTASE"/>
    <property type="match status" value="1"/>
</dbReference>
<reference evidence="4" key="1">
    <citation type="submission" date="2017-09" db="EMBL/GenBank/DDBJ databases">
        <authorList>
            <person name="Varghese N."/>
            <person name="Submissions S."/>
        </authorList>
    </citation>
    <scope>NUCLEOTIDE SEQUENCE [LARGE SCALE GENOMIC DNA]</scope>
    <source>
        <strain evidence="4">DSM 44270</strain>
    </source>
</reference>
<dbReference type="PRINTS" id="PR00081">
    <property type="entry name" value="GDHRDH"/>
</dbReference>
<dbReference type="RefSeq" id="WP_097182652.1">
    <property type="nucleotide sequence ID" value="NZ_OCNK01000001.1"/>
</dbReference>
<dbReference type="Gene3D" id="3.40.50.720">
    <property type="entry name" value="NAD(P)-binding Rossmann-like Domain"/>
    <property type="match status" value="1"/>
</dbReference>
<dbReference type="AlphaFoldDB" id="A0A286GGA0"/>
<dbReference type="GO" id="GO:0016491">
    <property type="term" value="F:oxidoreductase activity"/>
    <property type="evidence" value="ECO:0007669"/>
    <property type="project" value="UniProtKB-KW"/>
</dbReference>
<dbReference type="NCBIfam" id="NF005912">
    <property type="entry name" value="PRK07904.1"/>
    <property type="match status" value="1"/>
</dbReference>
<evidence type="ECO:0000256" key="2">
    <source>
        <dbReference type="ARBA" id="ARBA00023002"/>
    </source>
</evidence>
<dbReference type="PANTHER" id="PTHR43669:SF6">
    <property type="entry name" value="DECAPRENYLPHOSPHORYL-2-KETO-BETA-D-ERYTHRO-PENTOSE REDUCTASE"/>
    <property type="match status" value="1"/>
</dbReference>
<evidence type="ECO:0000313" key="4">
    <source>
        <dbReference type="Proteomes" id="UP000219482"/>
    </source>
</evidence>
<evidence type="ECO:0000313" key="3">
    <source>
        <dbReference type="EMBL" id="SOD94553.1"/>
    </source>
</evidence>
<keyword evidence="4" id="KW-1185">Reference proteome</keyword>
<dbReference type="CDD" id="cd05233">
    <property type="entry name" value="SDR_c"/>
    <property type="match status" value="1"/>
</dbReference>
<comment type="similarity">
    <text evidence="1">Belongs to the short-chain dehydrogenases/reductases (SDR) family.</text>
</comment>
<dbReference type="Proteomes" id="UP000219482">
    <property type="component" value="Unassembled WGS sequence"/>
</dbReference>
<dbReference type="Pfam" id="PF00106">
    <property type="entry name" value="adh_short"/>
    <property type="match status" value="1"/>
</dbReference>
<protein>
    <submittedName>
        <fullName evidence="3">Decaprenylphospho-beta-D-erythro-pentofuranosid-2-ulose 2-reductase</fullName>
    </submittedName>
</protein>
<dbReference type="EMBL" id="OCNK01000001">
    <property type="protein sequence ID" value="SOD94553.1"/>
    <property type="molecule type" value="Genomic_DNA"/>
</dbReference>
<dbReference type="InterPro" id="IPR036291">
    <property type="entry name" value="NAD(P)-bd_dom_sf"/>
</dbReference>
<organism evidence="3 4">
    <name type="scientific">Blastococcus haudaquaticus</name>
    <dbReference type="NCBI Taxonomy" id="1938745"/>
    <lineage>
        <taxon>Bacteria</taxon>
        <taxon>Bacillati</taxon>
        <taxon>Actinomycetota</taxon>
        <taxon>Actinomycetes</taxon>
        <taxon>Geodermatophilales</taxon>
        <taxon>Geodermatophilaceae</taxon>
        <taxon>Blastococcus</taxon>
    </lineage>
</organism>
<keyword evidence="2" id="KW-0560">Oxidoreductase</keyword>
<proteinExistence type="inferred from homology"/>
<dbReference type="InterPro" id="IPR020904">
    <property type="entry name" value="Sc_DH/Rdtase_CS"/>
</dbReference>
<dbReference type="InterPro" id="IPR002347">
    <property type="entry name" value="SDR_fam"/>
</dbReference>
<dbReference type="PROSITE" id="PS00061">
    <property type="entry name" value="ADH_SHORT"/>
    <property type="match status" value="1"/>
</dbReference>
<sequence>MINALGSPQSLLLLGGTSEIGLAVAERFVGDRTRRVVLAGRDPVALRSAGERLAAAAAPASVEVTVLEFDALDRTSHAAVVDRAFAGGDVDVALIAFGVLGEQERAERDAEHAVEVVTVDFTAAVSVGVPLAQALRAQGHGSLVVLSSVAGERPRRSNFVYGAAKAGLDAFATGLGDALRGSGVHVLVVRPGFVRTRMTAHLPAAPLSTTPEAVATAIVAGVRWRKETIWVPSVLRLVMSVLRHLPRAVFRRLPI</sequence>
<gene>
    <name evidence="3" type="ORF">SAMN06272739_0896</name>
</gene>
<evidence type="ECO:0000256" key="1">
    <source>
        <dbReference type="ARBA" id="ARBA00006484"/>
    </source>
</evidence>
<dbReference type="OrthoDB" id="5115951at2"/>